<gene>
    <name evidence="1" type="ORF">GCM10010448_69860</name>
</gene>
<comment type="caution">
    <text evidence="1">The sequence shown here is derived from an EMBL/GenBank/DDBJ whole genome shotgun (WGS) entry which is preliminary data.</text>
</comment>
<reference evidence="2" key="1">
    <citation type="journal article" date="2019" name="Int. J. Syst. Evol. Microbiol.">
        <title>The Global Catalogue of Microorganisms (GCM) 10K type strain sequencing project: providing services to taxonomists for standard genome sequencing and annotation.</title>
        <authorList>
            <consortium name="The Broad Institute Genomics Platform"/>
            <consortium name="The Broad Institute Genome Sequencing Center for Infectious Disease"/>
            <person name="Wu L."/>
            <person name="Ma J."/>
        </authorList>
    </citation>
    <scope>NUCLEOTIDE SEQUENCE [LARGE SCALE GENOMIC DNA]</scope>
    <source>
        <strain evidence="2">JCM 9091</strain>
    </source>
</reference>
<name>A0ABP6M7D9_9ACTN</name>
<organism evidence="1 2">
    <name type="scientific">Streptomyces glomeratus</name>
    <dbReference type="NCBI Taxonomy" id="284452"/>
    <lineage>
        <taxon>Bacteria</taxon>
        <taxon>Bacillati</taxon>
        <taxon>Actinomycetota</taxon>
        <taxon>Actinomycetes</taxon>
        <taxon>Kitasatosporales</taxon>
        <taxon>Streptomycetaceae</taxon>
        <taxon>Streptomyces</taxon>
    </lineage>
</organism>
<evidence type="ECO:0000313" key="1">
    <source>
        <dbReference type="EMBL" id="GAA3077861.1"/>
    </source>
</evidence>
<dbReference type="EMBL" id="BAAAUF010000101">
    <property type="protein sequence ID" value="GAA3077861.1"/>
    <property type="molecule type" value="Genomic_DNA"/>
</dbReference>
<accession>A0ABP6M7D9</accession>
<evidence type="ECO:0000313" key="2">
    <source>
        <dbReference type="Proteomes" id="UP001501532"/>
    </source>
</evidence>
<protein>
    <submittedName>
        <fullName evidence="1">Uncharacterized protein</fullName>
    </submittedName>
</protein>
<dbReference type="RefSeq" id="WP_234517311.1">
    <property type="nucleotide sequence ID" value="NZ_BAAAUF010000101.1"/>
</dbReference>
<keyword evidence="2" id="KW-1185">Reference proteome</keyword>
<proteinExistence type="predicted"/>
<dbReference type="Proteomes" id="UP001501532">
    <property type="component" value="Unassembled WGS sequence"/>
</dbReference>
<sequence>MTAHPTSPSSPILSRLVPYITSREGEHPDLLLSLRGTHGPDGHLQLGYWDELREDRDLRGVLWGRCSQTIGADGLPSGRPQWRMVHPSRQRECMEQLRCQVCAQSARTRHGIIFLAGPGEMQPEQAVVRTAQPPVCLKHARPAAEQCPHLDGRPTVFLVQSAPLYGVIGTPYQYGNGGLQALPATDEALPYGHPGLRWYLASQMVRRLRAYTVITLDDLPDP</sequence>